<keyword evidence="2" id="KW-0472">Membrane</keyword>
<gene>
    <name evidence="3" type="ORF">SCHPADRAFT_674743</name>
</gene>
<proteinExistence type="predicted"/>
<keyword evidence="2" id="KW-1133">Transmembrane helix</keyword>
<evidence type="ECO:0000256" key="2">
    <source>
        <dbReference type="SAM" id="Phobius"/>
    </source>
</evidence>
<feature type="transmembrane region" description="Helical" evidence="2">
    <location>
        <begin position="305"/>
        <end position="325"/>
    </location>
</feature>
<accession>A0A0H2R6A7</accession>
<dbReference type="EMBL" id="KQ086175">
    <property type="protein sequence ID" value="KLO06882.1"/>
    <property type="molecule type" value="Genomic_DNA"/>
</dbReference>
<protein>
    <submittedName>
        <fullName evidence="3">Uncharacterized protein</fullName>
    </submittedName>
</protein>
<feature type="transmembrane region" description="Helical" evidence="2">
    <location>
        <begin position="337"/>
        <end position="358"/>
    </location>
</feature>
<keyword evidence="2" id="KW-0812">Transmembrane</keyword>
<sequence length="373" mass="41981">MSSDHPDPNTDTSSRQPKQPQYLPSASESHVANQPTSSSNPAVTQHTSGIGYEDKSSLIVKVKSVEDALGGEFMKGLSQLQTAYILPERCRDLSKQLHRWREEIGLLFFSKLGKPATSRKENIEEDAEAQNPKDQQRHSAASIFRRNLRVRSRRIADIPGFQTRRVATKGRNSGTRPILVWGSPVDAQSFKNFSASCKDLAVSLHKFSFAMYYVTDFQSTRCISTVREVIRTLCEIHYILQDEMNQQNADHDPNSNKNRDLRQFVAIRLRVCEFQLSNLTDSIKDYEEFELGKVKNKQKRDFEGIANVTQVSTFFAAVVASTLQFSLPNNDTLSSKFVNALWLGSLVLTVGSALNSFLAAQTLKVMSYVFLTL</sequence>
<evidence type="ECO:0000313" key="4">
    <source>
        <dbReference type="Proteomes" id="UP000053477"/>
    </source>
</evidence>
<dbReference type="InParanoid" id="A0A0H2R6A7"/>
<feature type="region of interest" description="Disordered" evidence="1">
    <location>
        <begin position="1"/>
        <end position="49"/>
    </location>
</feature>
<dbReference type="STRING" id="27342.A0A0H2R6A7"/>
<organism evidence="3 4">
    <name type="scientific">Schizopora paradoxa</name>
    <dbReference type="NCBI Taxonomy" id="27342"/>
    <lineage>
        <taxon>Eukaryota</taxon>
        <taxon>Fungi</taxon>
        <taxon>Dikarya</taxon>
        <taxon>Basidiomycota</taxon>
        <taxon>Agaricomycotina</taxon>
        <taxon>Agaricomycetes</taxon>
        <taxon>Hymenochaetales</taxon>
        <taxon>Schizoporaceae</taxon>
        <taxon>Schizopora</taxon>
    </lineage>
</organism>
<dbReference type="AlphaFoldDB" id="A0A0H2R6A7"/>
<dbReference type="Proteomes" id="UP000053477">
    <property type="component" value="Unassembled WGS sequence"/>
</dbReference>
<reference evidence="3 4" key="1">
    <citation type="submission" date="2015-04" db="EMBL/GenBank/DDBJ databases">
        <title>Complete genome sequence of Schizopora paradoxa KUC8140, a cosmopolitan wood degrader in East Asia.</title>
        <authorList>
            <consortium name="DOE Joint Genome Institute"/>
            <person name="Min B."/>
            <person name="Park H."/>
            <person name="Jang Y."/>
            <person name="Kim J.-J."/>
            <person name="Kim K.H."/>
            <person name="Pangilinan J."/>
            <person name="Lipzen A."/>
            <person name="Riley R."/>
            <person name="Grigoriev I.V."/>
            <person name="Spatafora J.W."/>
            <person name="Choi I.-G."/>
        </authorList>
    </citation>
    <scope>NUCLEOTIDE SEQUENCE [LARGE SCALE GENOMIC DNA]</scope>
    <source>
        <strain evidence="3 4">KUC8140</strain>
    </source>
</reference>
<feature type="compositionally biased region" description="Polar residues" evidence="1">
    <location>
        <begin position="9"/>
        <end position="48"/>
    </location>
</feature>
<evidence type="ECO:0000256" key="1">
    <source>
        <dbReference type="SAM" id="MobiDB-lite"/>
    </source>
</evidence>
<name>A0A0H2R6A7_9AGAM</name>
<feature type="region of interest" description="Disordered" evidence="1">
    <location>
        <begin position="119"/>
        <end position="139"/>
    </location>
</feature>
<evidence type="ECO:0000313" key="3">
    <source>
        <dbReference type="EMBL" id="KLO06882.1"/>
    </source>
</evidence>
<keyword evidence="4" id="KW-1185">Reference proteome</keyword>